<organism evidence="1 2">
    <name type="scientific">Microbacterium esteraromaticum</name>
    <dbReference type="NCBI Taxonomy" id="57043"/>
    <lineage>
        <taxon>Bacteria</taxon>
        <taxon>Bacillati</taxon>
        <taxon>Actinomycetota</taxon>
        <taxon>Actinomycetes</taxon>
        <taxon>Micrococcales</taxon>
        <taxon>Microbacteriaceae</taxon>
        <taxon>Microbacterium</taxon>
    </lineage>
</organism>
<dbReference type="InterPro" id="IPR052924">
    <property type="entry name" value="OsmC/Ohr_hydroprdx_reductase"/>
</dbReference>
<dbReference type="EMBL" id="CP043732">
    <property type="protein sequence ID" value="QMU97457.1"/>
    <property type="molecule type" value="Genomic_DNA"/>
</dbReference>
<evidence type="ECO:0000313" key="1">
    <source>
        <dbReference type="EMBL" id="QMU97457.1"/>
    </source>
</evidence>
<dbReference type="InterPro" id="IPR036102">
    <property type="entry name" value="OsmC/Ohrsf"/>
</dbReference>
<dbReference type="SUPFAM" id="SSF82784">
    <property type="entry name" value="OsmC-like"/>
    <property type="match status" value="1"/>
</dbReference>
<dbReference type="Proteomes" id="UP000515708">
    <property type="component" value="Chromosome"/>
</dbReference>
<dbReference type="RefSeq" id="WP_182252454.1">
    <property type="nucleotide sequence ID" value="NZ_CP043732.1"/>
</dbReference>
<evidence type="ECO:0000313" key="2">
    <source>
        <dbReference type="Proteomes" id="UP000515708"/>
    </source>
</evidence>
<dbReference type="PANTHER" id="PTHR35368:SF1">
    <property type="entry name" value="HYDROPEROXIDE REDUCTASE"/>
    <property type="match status" value="1"/>
</dbReference>
<dbReference type="InterPro" id="IPR015946">
    <property type="entry name" value="KH_dom-like_a/b"/>
</dbReference>
<name>A0A7D7WE68_9MICO</name>
<proteinExistence type="predicted"/>
<gene>
    <name evidence="1" type="ORF">FVO59_09685</name>
</gene>
<sequence length="183" mass="19752">MTLLSDRFTAVPDVTADERAERLTDAGEVWNERIARDVTNAALTYRVTGRGVGSVGTEIQSGRHRFLVDEPAGLAGDDTAPSPVEYALGALVSCQVVVFRLYAQALGLTIDEIEISAEGDLDVRKLFGIDESGRAGFHDVRVRVEITGPNTAEEYDRLRAVVDEHCPVLDLFANPVPVSGALV</sequence>
<dbReference type="Gene3D" id="3.30.300.20">
    <property type="match status" value="1"/>
</dbReference>
<reference evidence="1 2" key="1">
    <citation type="journal article" date="2020" name="Front. Microbiol.">
        <title>Design of Bacterial Strain-Specific qPCR Assays Using NGS Data and Publicly Available Resources and Its Application to Track Biocontrol Strains.</title>
        <authorList>
            <person name="Hernandez I."/>
            <person name="Sant C."/>
            <person name="Martinez R."/>
            <person name="Fernandez C."/>
        </authorList>
    </citation>
    <scope>NUCLEOTIDE SEQUENCE [LARGE SCALE GENOMIC DNA]</scope>
    <source>
        <strain evidence="1 2">B24</strain>
    </source>
</reference>
<dbReference type="InterPro" id="IPR003718">
    <property type="entry name" value="OsmC/Ohr_fam"/>
</dbReference>
<dbReference type="PANTHER" id="PTHR35368">
    <property type="entry name" value="HYDROPEROXIDE REDUCTASE"/>
    <property type="match status" value="1"/>
</dbReference>
<dbReference type="Pfam" id="PF02566">
    <property type="entry name" value="OsmC"/>
    <property type="match status" value="1"/>
</dbReference>
<protein>
    <submittedName>
        <fullName evidence="1">OsmC family protein</fullName>
    </submittedName>
</protein>
<dbReference type="AlphaFoldDB" id="A0A7D7WE68"/>
<accession>A0A7D7WE68</accession>